<accession>A0A6J5TW65</accession>
<evidence type="ECO:0000313" key="4">
    <source>
        <dbReference type="Proteomes" id="UP000507222"/>
    </source>
</evidence>
<protein>
    <submittedName>
        <fullName evidence="2">Uncharacterized protein</fullName>
    </submittedName>
</protein>
<dbReference type="Proteomes" id="UP000507245">
    <property type="component" value="Unassembled WGS sequence"/>
</dbReference>
<dbReference type="Proteomes" id="UP000507222">
    <property type="component" value="Unassembled WGS sequence"/>
</dbReference>
<feature type="region of interest" description="Disordered" evidence="1">
    <location>
        <begin position="43"/>
        <end position="70"/>
    </location>
</feature>
<reference evidence="5" key="1">
    <citation type="journal article" date="2020" name="Genome Biol.">
        <title>Gamete binning: chromosome-level and haplotype-resolved genome assembly enabled by high-throughput single-cell sequencing of gamete genomes.</title>
        <authorList>
            <person name="Campoy J.A."/>
            <person name="Sun H."/>
            <person name="Goel M."/>
            <person name="Jiao W.-B."/>
            <person name="Folz-Donahue K."/>
            <person name="Wang N."/>
            <person name="Rubio M."/>
            <person name="Liu C."/>
            <person name="Kukat C."/>
            <person name="Ruiz D."/>
            <person name="Huettel B."/>
            <person name="Schneeberger K."/>
        </authorList>
    </citation>
    <scope>NUCLEOTIDE SEQUENCE [LARGE SCALE GENOMIC DNA]</scope>
    <source>
        <strain evidence="5">cv. Rojo Pasion</strain>
    </source>
</reference>
<feature type="compositionally biased region" description="Basic and acidic residues" evidence="1">
    <location>
        <begin position="58"/>
        <end position="68"/>
    </location>
</feature>
<keyword evidence="5" id="KW-1185">Reference proteome</keyword>
<evidence type="ECO:0000313" key="2">
    <source>
        <dbReference type="EMBL" id="CAB4266648.1"/>
    </source>
</evidence>
<evidence type="ECO:0000313" key="5">
    <source>
        <dbReference type="Proteomes" id="UP000507245"/>
    </source>
</evidence>
<reference evidence="2 4" key="2">
    <citation type="submission" date="2020-05" db="EMBL/GenBank/DDBJ databases">
        <authorList>
            <person name="Campoy J."/>
            <person name="Schneeberger K."/>
            <person name="Spophaly S."/>
        </authorList>
    </citation>
    <scope>NUCLEOTIDE SEQUENCE [LARGE SCALE GENOMIC DNA]</scope>
    <source>
        <strain evidence="2">PruArmRojPasFocal</strain>
    </source>
</reference>
<gene>
    <name evidence="2" type="ORF">CURHAP_LOCUS8996</name>
    <name evidence="3" type="ORF">ORAREDHAP_LOCUS8964</name>
</gene>
<feature type="compositionally biased region" description="Polar residues" evidence="1">
    <location>
        <begin position="45"/>
        <end position="54"/>
    </location>
</feature>
<organism evidence="2 4">
    <name type="scientific">Prunus armeniaca</name>
    <name type="common">Apricot</name>
    <name type="synonym">Armeniaca vulgaris</name>
    <dbReference type="NCBI Taxonomy" id="36596"/>
    <lineage>
        <taxon>Eukaryota</taxon>
        <taxon>Viridiplantae</taxon>
        <taxon>Streptophyta</taxon>
        <taxon>Embryophyta</taxon>
        <taxon>Tracheophyta</taxon>
        <taxon>Spermatophyta</taxon>
        <taxon>Magnoliopsida</taxon>
        <taxon>eudicotyledons</taxon>
        <taxon>Gunneridae</taxon>
        <taxon>Pentapetalae</taxon>
        <taxon>rosids</taxon>
        <taxon>fabids</taxon>
        <taxon>Rosales</taxon>
        <taxon>Rosaceae</taxon>
        <taxon>Amygdaloideae</taxon>
        <taxon>Amygdaleae</taxon>
        <taxon>Prunus</taxon>
    </lineage>
</organism>
<dbReference type="EMBL" id="CAEKKB010000001">
    <property type="protein sequence ID" value="CAB4297205.1"/>
    <property type="molecule type" value="Genomic_DNA"/>
</dbReference>
<dbReference type="EMBL" id="CAEKDK010000001">
    <property type="protein sequence ID" value="CAB4266648.1"/>
    <property type="molecule type" value="Genomic_DNA"/>
</dbReference>
<sequence>MRLQRQIWKHQNEITFNNDGPTDEQTTKLGYGKSMNFHVGALDVPQSSRMQRASPTDKYPDPSLREESAIIDLGKSESPVVWRSK</sequence>
<name>A0A6J5TW65_PRUAR</name>
<evidence type="ECO:0000256" key="1">
    <source>
        <dbReference type="SAM" id="MobiDB-lite"/>
    </source>
</evidence>
<dbReference type="AlphaFoldDB" id="A0A6J5TW65"/>
<proteinExistence type="predicted"/>
<evidence type="ECO:0000313" key="3">
    <source>
        <dbReference type="EMBL" id="CAB4297205.1"/>
    </source>
</evidence>